<evidence type="ECO:0000313" key="4">
    <source>
        <dbReference type="EnsemblProtists" id="PYU1_T003454"/>
    </source>
</evidence>
<dbReference type="AlphaFoldDB" id="K3WER3"/>
<keyword evidence="3" id="KW-0472">Membrane</keyword>
<accession>K3WER3</accession>
<reference evidence="5" key="2">
    <citation type="submission" date="2010-04" db="EMBL/GenBank/DDBJ databases">
        <authorList>
            <person name="Buell R."/>
            <person name="Hamilton J."/>
            <person name="Hostetler J."/>
        </authorList>
    </citation>
    <scope>NUCLEOTIDE SEQUENCE [LARGE SCALE GENOMIC DNA]</scope>
    <source>
        <strain evidence="5">DAOM:BR144</strain>
    </source>
</reference>
<dbReference type="STRING" id="431595.K3WER3"/>
<name>K3WER3_GLOUD</name>
<keyword evidence="5" id="KW-1185">Reference proteome</keyword>
<dbReference type="eggNOG" id="ENOG502S5XB">
    <property type="taxonomic scope" value="Eukaryota"/>
</dbReference>
<evidence type="ECO:0000256" key="3">
    <source>
        <dbReference type="SAM" id="Phobius"/>
    </source>
</evidence>
<dbReference type="HOGENOM" id="CLU_864563_0_0_1"/>
<proteinExistence type="predicted"/>
<dbReference type="EnsemblProtists" id="PYU1_T003454">
    <property type="protein sequence ID" value="PYU1_T003454"/>
    <property type="gene ID" value="PYU1_G003444"/>
</dbReference>
<evidence type="ECO:0000313" key="5">
    <source>
        <dbReference type="Proteomes" id="UP000019132"/>
    </source>
</evidence>
<evidence type="ECO:0000256" key="1">
    <source>
        <dbReference type="SAM" id="Coils"/>
    </source>
</evidence>
<dbReference type="VEuPathDB" id="FungiDB:PYU1_G003444"/>
<dbReference type="OMA" id="YRHHEEV"/>
<feature type="transmembrane region" description="Helical" evidence="3">
    <location>
        <begin position="100"/>
        <end position="119"/>
    </location>
</feature>
<reference evidence="4" key="3">
    <citation type="submission" date="2015-02" db="UniProtKB">
        <authorList>
            <consortium name="EnsemblProtists"/>
        </authorList>
    </citation>
    <scope>IDENTIFICATION</scope>
    <source>
        <strain evidence="4">DAOM BR144</strain>
    </source>
</reference>
<feature type="coiled-coil region" evidence="1">
    <location>
        <begin position="281"/>
        <end position="313"/>
    </location>
</feature>
<keyword evidence="1" id="KW-0175">Coiled coil</keyword>
<protein>
    <submittedName>
        <fullName evidence="4">Uncharacterized protein</fullName>
    </submittedName>
</protein>
<dbReference type="Proteomes" id="UP000019132">
    <property type="component" value="Unassembled WGS sequence"/>
</dbReference>
<feature type="compositionally biased region" description="Acidic residues" evidence="2">
    <location>
        <begin position="212"/>
        <end position="221"/>
    </location>
</feature>
<dbReference type="EMBL" id="GL376603">
    <property type="status" value="NOT_ANNOTATED_CDS"/>
    <property type="molecule type" value="Genomic_DNA"/>
</dbReference>
<keyword evidence="3" id="KW-0812">Transmembrane</keyword>
<dbReference type="InParanoid" id="K3WER3"/>
<sequence>MAPSLVNKSVTVMLFAIVVRVYWNPQEALQLLGSRDVDLLAHVVRFMLTMLTYCFATAYVSWFFYLGGAIFIQSACWVLYISKDRYLEFLGLDETTEKEYLMIGASICYAVLAAIIFFGGDAEERYHFRNRLTTFYEKHNPEKIKEVDALVKKYEGNEKLLFTRLHRKYNALSGEGAVVDGKRAVSREFDESDFLYEEEEEDVQYVEKEENAQEADNEESANEPSAVEGSSGDSDENDDGFQVVKAPLSPVFAAKQPSSPVYEAPGTPPGRAFTSNNSSRIQAAIEEARRLQEERIQQRIAQLEAKANASAQASAE</sequence>
<keyword evidence="3" id="KW-1133">Transmembrane helix</keyword>
<evidence type="ECO:0000256" key="2">
    <source>
        <dbReference type="SAM" id="MobiDB-lite"/>
    </source>
</evidence>
<reference evidence="5" key="1">
    <citation type="journal article" date="2010" name="Genome Biol.">
        <title>Genome sequence of the necrotrophic plant pathogen Pythium ultimum reveals original pathogenicity mechanisms and effector repertoire.</title>
        <authorList>
            <person name="Levesque C.A."/>
            <person name="Brouwer H."/>
            <person name="Cano L."/>
            <person name="Hamilton J.P."/>
            <person name="Holt C."/>
            <person name="Huitema E."/>
            <person name="Raffaele S."/>
            <person name="Robideau G.P."/>
            <person name="Thines M."/>
            <person name="Win J."/>
            <person name="Zerillo M.M."/>
            <person name="Beakes G.W."/>
            <person name="Boore J.L."/>
            <person name="Busam D."/>
            <person name="Dumas B."/>
            <person name="Ferriera S."/>
            <person name="Fuerstenberg S.I."/>
            <person name="Gachon C.M."/>
            <person name="Gaulin E."/>
            <person name="Govers F."/>
            <person name="Grenville-Briggs L."/>
            <person name="Horner N."/>
            <person name="Hostetler J."/>
            <person name="Jiang R.H."/>
            <person name="Johnson J."/>
            <person name="Krajaejun T."/>
            <person name="Lin H."/>
            <person name="Meijer H.J."/>
            <person name="Moore B."/>
            <person name="Morris P."/>
            <person name="Phuntmart V."/>
            <person name="Puiu D."/>
            <person name="Shetty J."/>
            <person name="Stajich J.E."/>
            <person name="Tripathy S."/>
            <person name="Wawra S."/>
            <person name="van West P."/>
            <person name="Whitty B.R."/>
            <person name="Coutinho P.M."/>
            <person name="Henrissat B."/>
            <person name="Martin F."/>
            <person name="Thomas P.D."/>
            <person name="Tyler B.M."/>
            <person name="De Vries R.P."/>
            <person name="Kamoun S."/>
            <person name="Yandell M."/>
            <person name="Tisserat N."/>
            <person name="Buell C.R."/>
        </authorList>
    </citation>
    <scope>NUCLEOTIDE SEQUENCE</scope>
    <source>
        <strain evidence="5">DAOM:BR144</strain>
    </source>
</reference>
<feature type="transmembrane region" description="Helical" evidence="3">
    <location>
        <begin position="63"/>
        <end position="80"/>
    </location>
</feature>
<organism evidence="4 5">
    <name type="scientific">Globisporangium ultimum (strain ATCC 200006 / CBS 805.95 / DAOM BR144)</name>
    <name type="common">Pythium ultimum</name>
    <dbReference type="NCBI Taxonomy" id="431595"/>
    <lineage>
        <taxon>Eukaryota</taxon>
        <taxon>Sar</taxon>
        <taxon>Stramenopiles</taxon>
        <taxon>Oomycota</taxon>
        <taxon>Peronosporomycetes</taxon>
        <taxon>Pythiales</taxon>
        <taxon>Pythiaceae</taxon>
        <taxon>Globisporangium</taxon>
    </lineage>
</organism>
<feature type="region of interest" description="Disordered" evidence="2">
    <location>
        <begin position="199"/>
        <end position="278"/>
    </location>
</feature>